<protein>
    <submittedName>
        <fullName evidence="2">Putative secreted protein</fullName>
    </submittedName>
</protein>
<accession>A0A2M4DGK2</accession>
<sequence length="66" mass="7770">MVFSTGKPLLILHVILIHSVVFVTTGCILIRPHRSRDSTLLLCDHLIGVGHWWWVRRRRWLCHFGN</sequence>
<keyword evidence="1" id="KW-1133">Transmembrane helix</keyword>
<dbReference type="AlphaFoldDB" id="A0A2M4DGK2"/>
<organism evidence="2">
    <name type="scientific">Anopheles darlingi</name>
    <name type="common">Mosquito</name>
    <dbReference type="NCBI Taxonomy" id="43151"/>
    <lineage>
        <taxon>Eukaryota</taxon>
        <taxon>Metazoa</taxon>
        <taxon>Ecdysozoa</taxon>
        <taxon>Arthropoda</taxon>
        <taxon>Hexapoda</taxon>
        <taxon>Insecta</taxon>
        <taxon>Pterygota</taxon>
        <taxon>Neoptera</taxon>
        <taxon>Endopterygota</taxon>
        <taxon>Diptera</taxon>
        <taxon>Nematocera</taxon>
        <taxon>Culicoidea</taxon>
        <taxon>Culicidae</taxon>
        <taxon>Anophelinae</taxon>
        <taxon>Anopheles</taxon>
    </lineage>
</organism>
<reference evidence="2" key="1">
    <citation type="submission" date="2018-01" db="EMBL/GenBank/DDBJ databases">
        <title>An insight into the sialome of Amazonian anophelines.</title>
        <authorList>
            <person name="Ribeiro J.M."/>
            <person name="Scarpassa V."/>
            <person name="Calvo E."/>
        </authorList>
    </citation>
    <scope>NUCLEOTIDE SEQUENCE</scope>
</reference>
<evidence type="ECO:0000256" key="1">
    <source>
        <dbReference type="SAM" id="Phobius"/>
    </source>
</evidence>
<keyword evidence="1" id="KW-0472">Membrane</keyword>
<evidence type="ECO:0000313" key="2">
    <source>
        <dbReference type="EMBL" id="MBW76655.1"/>
    </source>
</evidence>
<dbReference type="PROSITE" id="PS51257">
    <property type="entry name" value="PROKAR_LIPOPROTEIN"/>
    <property type="match status" value="1"/>
</dbReference>
<name>A0A2M4DGK2_ANODA</name>
<keyword evidence="1" id="KW-0812">Transmembrane</keyword>
<dbReference type="EMBL" id="GGFL01012477">
    <property type="protein sequence ID" value="MBW76655.1"/>
    <property type="molecule type" value="Transcribed_RNA"/>
</dbReference>
<feature type="transmembrane region" description="Helical" evidence="1">
    <location>
        <begin position="12"/>
        <end position="30"/>
    </location>
</feature>
<proteinExistence type="predicted"/>